<keyword evidence="1" id="KW-0812">Transmembrane</keyword>
<comment type="caution">
    <text evidence="2">The sequence shown here is derived from an EMBL/GenBank/DDBJ whole genome shotgun (WGS) entry which is preliminary data.</text>
</comment>
<dbReference type="AlphaFoldDB" id="A0A1F7I7P7"/>
<feature type="transmembrane region" description="Helical" evidence="1">
    <location>
        <begin position="6"/>
        <end position="24"/>
    </location>
</feature>
<dbReference type="Proteomes" id="UP000179270">
    <property type="component" value="Unassembled WGS sequence"/>
</dbReference>
<name>A0A1F7I7P7_9BACT</name>
<sequence>MKLNHIFTFIIVFFLSLILFQLFFKHLTIQTYCNKQTAFKLYKFRQSVKKNSADEKIEVNHEVNKFLTNLYNECLNN</sequence>
<evidence type="ECO:0000256" key="1">
    <source>
        <dbReference type="SAM" id="Phobius"/>
    </source>
</evidence>
<gene>
    <name evidence="2" type="ORF">A3A74_06165</name>
</gene>
<reference evidence="2 3" key="1">
    <citation type="journal article" date="2016" name="Nat. Commun.">
        <title>Thousands of microbial genomes shed light on interconnected biogeochemical processes in an aquifer system.</title>
        <authorList>
            <person name="Anantharaman K."/>
            <person name="Brown C.T."/>
            <person name="Hug L.A."/>
            <person name="Sharon I."/>
            <person name="Castelle C.J."/>
            <person name="Probst A.J."/>
            <person name="Thomas B.C."/>
            <person name="Singh A."/>
            <person name="Wilkins M.J."/>
            <person name="Karaoz U."/>
            <person name="Brodie E.L."/>
            <person name="Williams K.H."/>
            <person name="Hubbard S.S."/>
            <person name="Banfield J.F."/>
        </authorList>
    </citation>
    <scope>NUCLEOTIDE SEQUENCE [LARGE SCALE GENOMIC DNA]</scope>
</reference>
<organism evidence="2 3">
    <name type="scientific">Candidatus Roizmanbacteria bacterium RIFCSPLOWO2_01_FULL_35_13</name>
    <dbReference type="NCBI Taxonomy" id="1802055"/>
    <lineage>
        <taxon>Bacteria</taxon>
        <taxon>Candidatus Roizmaniibacteriota</taxon>
    </lineage>
</organism>
<evidence type="ECO:0000313" key="2">
    <source>
        <dbReference type="EMBL" id="OGK39391.1"/>
    </source>
</evidence>
<dbReference type="STRING" id="1802055.A3A74_06165"/>
<keyword evidence="1" id="KW-1133">Transmembrane helix</keyword>
<protein>
    <submittedName>
        <fullName evidence="2">Uncharacterized protein</fullName>
    </submittedName>
</protein>
<dbReference type="EMBL" id="MGAF01000051">
    <property type="protein sequence ID" value="OGK39391.1"/>
    <property type="molecule type" value="Genomic_DNA"/>
</dbReference>
<accession>A0A1F7I7P7</accession>
<proteinExistence type="predicted"/>
<keyword evidence="1" id="KW-0472">Membrane</keyword>
<evidence type="ECO:0000313" key="3">
    <source>
        <dbReference type="Proteomes" id="UP000179270"/>
    </source>
</evidence>